<keyword evidence="2" id="KW-1185">Reference proteome</keyword>
<sequence length="91" mass="10087">MTAFRPTSPDVWAASPETVSAILRSDDTGPDALHPAQIGVFCDHCGRADERDYLVNDRTSRPERFEIARRHLRAEGWTCTPNADLCPTCTA</sequence>
<evidence type="ECO:0000313" key="2">
    <source>
        <dbReference type="Proteomes" id="UP000419138"/>
    </source>
</evidence>
<gene>
    <name evidence="1" type="ORF">FF041_23955</name>
</gene>
<dbReference type="EMBL" id="VCLA01000164">
    <property type="protein sequence ID" value="MQT03130.1"/>
    <property type="molecule type" value="Genomic_DNA"/>
</dbReference>
<reference evidence="1 2" key="1">
    <citation type="submission" date="2019-05" db="EMBL/GenBank/DDBJ databases">
        <title>Comparative genomics and metabolomics analyses of clavulanic acid producing Streptomyces species provides insight into specialized metabolism and evolution of beta-lactam biosynthetic gene clusters.</title>
        <authorList>
            <person name="Moore M.A."/>
            <person name="Cruz-Morales P."/>
            <person name="Barona Gomez F."/>
            <person name="Kapil T."/>
        </authorList>
    </citation>
    <scope>NUCLEOTIDE SEQUENCE [LARGE SCALE GENOMIC DNA]</scope>
    <source>
        <strain evidence="1 2">NRRL 5741</strain>
    </source>
</reference>
<organism evidence="1 2">
    <name type="scientific">Streptomyces jumonjinensis</name>
    <dbReference type="NCBI Taxonomy" id="1945"/>
    <lineage>
        <taxon>Bacteria</taxon>
        <taxon>Bacillati</taxon>
        <taxon>Actinomycetota</taxon>
        <taxon>Actinomycetes</taxon>
        <taxon>Kitasatosporales</taxon>
        <taxon>Streptomycetaceae</taxon>
        <taxon>Streptomyces</taxon>
    </lineage>
</organism>
<name>A0A646KM19_STRJU</name>
<comment type="caution">
    <text evidence="1">The sequence shown here is derived from an EMBL/GenBank/DDBJ whole genome shotgun (WGS) entry which is preliminary data.</text>
</comment>
<dbReference type="AlphaFoldDB" id="A0A646KM19"/>
<dbReference type="OrthoDB" id="4335003at2"/>
<dbReference type="RefSeq" id="WP_153524689.1">
    <property type="nucleotide sequence ID" value="NZ_JBEPDZ010000017.1"/>
</dbReference>
<evidence type="ECO:0000313" key="1">
    <source>
        <dbReference type="EMBL" id="MQT03130.1"/>
    </source>
</evidence>
<proteinExistence type="predicted"/>
<dbReference type="Proteomes" id="UP000419138">
    <property type="component" value="Unassembled WGS sequence"/>
</dbReference>
<accession>A0A646KM19</accession>
<protein>
    <submittedName>
        <fullName evidence="1">Uncharacterized protein</fullName>
    </submittedName>
</protein>